<proteinExistence type="predicted"/>
<reference evidence="1 2" key="1">
    <citation type="journal article" date="2014" name="Agronomy (Basel)">
        <title>A Draft Genome Sequence for Ensete ventricosum, the Drought-Tolerant Tree Against Hunger.</title>
        <authorList>
            <person name="Harrison J."/>
            <person name="Moore K.A."/>
            <person name="Paszkiewicz K."/>
            <person name="Jones T."/>
            <person name="Grant M."/>
            <person name="Ambacheew D."/>
            <person name="Muzemil S."/>
            <person name="Studholme D.J."/>
        </authorList>
    </citation>
    <scope>NUCLEOTIDE SEQUENCE [LARGE SCALE GENOMIC DNA]</scope>
</reference>
<dbReference type="EMBL" id="AMZH03024726">
    <property type="protein sequence ID" value="RRT35639.1"/>
    <property type="molecule type" value="Genomic_DNA"/>
</dbReference>
<accession>A0A426X842</accession>
<evidence type="ECO:0000313" key="1">
    <source>
        <dbReference type="EMBL" id="RRT35639.1"/>
    </source>
</evidence>
<gene>
    <name evidence="1" type="ORF">B296_00014677</name>
</gene>
<evidence type="ECO:0000313" key="2">
    <source>
        <dbReference type="Proteomes" id="UP000287651"/>
    </source>
</evidence>
<name>A0A426X842_ENSVE</name>
<comment type="caution">
    <text evidence="1">The sequence shown here is derived from an EMBL/GenBank/DDBJ whole genome shotgun (WGS) entry which is preliminary data.</text>
</comment>
<dbReference type="Proteomes" id="UP000287651">
    <property type="component" value="Unassembled WGS sequence"/>
</dbReference>
<sequence>MATSDVGCSKGAVTIGGRRGSDVHSYYGGGYQRYGVRDDCSCVQFVAGHDQDSGSERLLWAAMYTNYSERSLLVAFYHKDHYWLQSRRMVARDRCWQHWATKDVCYGRRDKEDSTADRLVDRRLRFLGAVCGYFGCDFGLRFYGV</sequence>
<dbReference type="AlphaFoldDB" id="A0A426X842"/>
<protein>
    <submittedName>
        <fullName evidence="1">Uncharacterized protein</fullName>
    </submittedName>
</protein>
<organism evidence="1 2">
    <name type="scientific">Ensete ventricosum</name>
    <name type="common">Abyssinian banana</name>
    <name type="synonym">Musa ensete</name>
    <dbReference type="NCBI Taxonomy" id="4639"/>
    <lineage>
        <taxon>Eukaryota</taxon>
        <taxon>Viridiplantae</taxon>
        <taxon>Streptophyta</taxon>
        <taxon>Embryophyta</taxon>
        <taxon>Tracheophyta</taxon>
        <taxon>Spermatophyta</taxon>
        <taxon>Magnoliopsida</taxon>
        <taxon>Liliopsida</taxon>
        <taxon>Zingiberales</taxon>
        <taxon>Musaceae</taxon>
        <taxon>Ensete</taxon>
    </lineage>
</organism>